<dbReference type="PROSITE" id="PS51141">
    <property type="entry name" value="ZF_SBP"/>
    <property type="match status" value="1"/>
</dbReference>
<dbReference type="InterPro" id="IPR004333">
    <property type="entry name" value="SBP_dom"/>
</dbReference>
<dbReference type="Proteomes" id="UP001244341">
    <property type="component" value="Chromosome 1b"/>
</dbReference>
<dbReference type="Pfam" id="PF03110">
    <property type="entry name" value="SBP"/>
    <property type="match status" value="1"/>
</dbReference>
<evidence type="ECO:0000313" key="3">
    <source>
        <dbReference type="Proteomes" id="UP001244341"/>
    </source>
</evidence>
<gene>
    <name evidence="2" type="ORF">OEZ85_008909</name>
</gene>
<evidence type="ECO:0000259" key="1">
    <source>
        <dbReference type="PROSITE" id="PS51141"/>
    </source>
</evidence>
<proteinExistence type="predicted"/>
<dbReference type="Gene3D" id="4.10.1100.10">
    <property type="entry name" value="Transcription factor, SBP-box domain"/>
    <property type="match status" value="1"/>
</dbReference>
<dbReference type="EMBL" id="CP126208">
    <property type="protein sequence ID" value="WIA09513.1"/>
    <property type="molecule type" value="Genomic_DNA"/>
</dbReference>
<name>A0ABY8TPW5_TETOB</name>
<dbReference type="SUPFAM" id="SSF103612">
    <property type="entry name" value="SBT domain"/>
    <property type="match status" value="1"/>
</dbReference>
<reference evidence="2 3" key="1">
    <citation type="submission" date="2023-05" db="EMBL/GenBank/DDBJ databases">
        <title>A 100% complete, gapless, phased diploid assembly of the Scenedesmus obliquus UTEX 3031 genome.</title>
        <authorList>
            <person name="Biondi T.C."/>
            <person name="Hanschen E.R."/>
            <person name="Kwon T."/>
            <person name="Eng W."/>
            <person name="Kruse C.P.S."/>
            <person name="Koehler S.I."/>
            <person name="Kunde Y."/>
            <person name="Gleasner C.D."/>
            <person name="You Mak K.T."/>
            <person name="Polle J."/>
            <person name="Hovde B.T."/>
            <person name="Starkenburg S.R."/>
        </authorList>
    </citation>
    <scope>NUCLEOTIDE SEQUENCE [LARGE SCALE GENOMIC DNA]</scope>
    <source>
        <strain evidence="2 3">DOE0152z</strain>
    </source>
</reference>
<sequence length="89" mass="10060">MADSARLETSHGRGKQCKALGCTTLLEEGCSRYLLKKRLCATHFKAEAVRCKHDPQTLYRYCQQCGKLEELSRFQGTKRSCKSSLQSAE</sequence>
<accession>A0ABY8TPW5</accession>
<organism evidence="2 3">
    <name type="scientific">Tetradesmus obliquus</name>
    <name type="common">Green alga</name>
    <name type="synonym">Acutodesmus obliquus</name>
    <dbReference type="NCBI Taxonomy" id="3088"/>
    <lineage>
        <taxon>Eukaryota</taxon>
        <taxon>Viridiplantae</taxon>
        <taxon>Chlorophyta</taxon>
        <taxon>core chlorophytes</taxon>
        <taxon>Chlorophyceae</taxon>
        <taxon>CS clade</taxon>
        <taxon>Sphaeropleales</taxon>
        <taxon>Scenedesmaceae</taxon>
        <taxon>Tetradesmus</taxon>
    </lineage>
</organism>
<keyword evidence="3" id="KW-1185">Reference proteome</keyword>
<evidence type="ECO:0000313" key="2">
    <source>
        <dbReference type="EMBL" id="WIA09513.1"/>
    </source>
</evidence>
<dbReference type="InterPro" id="IPR036893">
    <property type="entry name" value="SBP_sf"/>
</dbReference>
<feature type="domain" description="SBP-type" evidence="1">
    <location>
        <begin position="14"/>
        <end position="89"/>
    </location>
</feature>
<protein>
    <recommendedName>
        <fullName evidence="1">SBP-type domain-containing protein</fullName>
    </recommendedName>
</protein>